<dbReference type="AlphaFoldDB" id="G6AU41"/>
<dbReference type="EMBL" id="AFZZ01000019">
    <property type="protein sequence ID" value="EHJ42066.1"/>
    <property type="molecule type" value="Genomic_DNA"/>
</dbReference>
<gene>
    <name evidence="1" type="ORF">HMPREF0673_00125</name>
</gene>
<accession>G6AU41</accession>
<dbReference type="RefSeq" id="WP_007896754.1">
    <property type="nucleotide sequence ID" value="NZ_JH379344.1"/>
</dbReference>
<name>G6AU41_9BACT</name>
<evidence type="ECO:0000313" key="1">
    <source>
        <dbReference type="EMBL" id="EHJ42066.1"/>
    </source>
</evidence>
<sequence>MAIALRHPIAAKVNDRASFLRYLLTAFPNFLAEWENKAEKEFLQIAKDNSDGDIEVESTIYSSLCSAFNDNADRMNMFYQSAFLMCYSYYESCVAQLSKKVNAPENILAICRSKSISLSEESLKAIDYLQHDLNDLRNNICHNNFGTYRKIDSLKRLSELNVGFDYDGNTLFFTNPKLIIDALDKMHAVLHELCEKLGYTTKYIGK</sequence>
<evidence type="ECO:0000313" key="2">
    <source>
        <dbReference type="Proteomes" id="UP000004407"/>
    </source>
</evidence>
<reference evidence="1 2" key="1">
    <citation type="submission" date="2011-08" db="EMBL/GenBank/DDBJ databases">
        <authorList>
            <person name="Weinstock G."/>
            <person name="Sodergren E."/>
            <person name="Clifton S."/>
            <person name="Fulton L."/>
            <person name="Fulton B."/>
            <person name="Courtney L."/>
            <person name="Fronick C."/>
            <person name="Harrison M."/>
            <person name="Strong C."/>
            <person name="Farmer C."/>
            <person name="Delahaunty K."/>
            <person name="Markovic C."/>
            <person name="Hall O."/>
            <person name="Minx P."/>
            <person name="Tomlinson C."/>
            <person name="Mitreva M."/>
            <person name="Hou S."/>
            <person name="Chen J."/>
            <person name="Wollam A."/>
            <person name="Pepin K.H."/>
            <person name="Johnson M."/>
            <person name="Bhonagiri V."/>
            <person name="Zhang X."/>
            <person name="Suruliraj S."/>
            <person name="Warren W."/>
            <person name="Chinwalla A."/>
            <person name="Mardis E.R."/>
            <person name="Wilson R.K."/>
        </authorList>
    </citation>
    <scope>NUCLEOTIDE SEQUENCE [LARGE SCALE GENOMIC DNA]</scope>
    <source>
        <strain evidence="1 2">DSM 18206</strain>
    </source>
</reference>
<dbReference type="Proteomes" id="UP000004407">
    <property type="component" value="Unassembled WGS sequence"/>
</dbReference>
<dbReference type="HOGENOM" id="CLU_1330956_0_0_10"/>
<organism evidence="1 2">
    <name type="scientific">Leyella stercorea DSM 18206</name>
    <dbReference type="NCBI Taxonomy" id="1002367"/>
    <lineage>
        <taxon>Bacteria</taxon>
        <taxon>Pseudomonadati</taxon>
        <taxon>Bacteroidota</taxon>
        <taxon>Bacteroidia</taxon>
        <taxon>Bacteroidales</taxon>
        <taxon>Prevotellaceae</taxon>
        <taxon>Leyella</taxon>
    </lineage>
</organism>
<protein>
    <recommendedName>
        <fullName evidence="3">RiboL-PSP-HEPN domain-containing protein</fullName>
    </recommendedName>
</protein>
<dbReference type="GeneID" id="78336036"/>
<evidence type="ECO:0008006" key="3">
    <source>
        <dbReference type="Google" id="ProtNLM"/>
    </source>
</evidence>
<comment type="caution">
    <text evidence="1">The sequence shown here is derived from an EMBL/GenBank/DDBJ whole genome shotgun (WGS) entry which is preliminary data.</text>
</comment>
<proteinExistence type="predicted"/>